<evidence type="ECO:0000313" key="4">
    <source>
        <dbReference type="Proteomes" id="UP001172159"/>
    </source>
</evidence>
<proteinExistence type="predicted"/>
<keyword evidence="2" id="KW-0472">Membrane</keyword>
<dbReference type="AlphaFoldDB" id="A0AA40DZA9"/>
<dbReference type="EMBL" id="JAUKTV010000012">
    <property type="protein sequence ID" value="KAK0721205.1"/>
    <property type="molecule type" value="Genomic_DNA"/>
</dbReference>
<feature type="compositionally biased region" description="Basic and acidic residues" evidence="1">
    <location>
        <begin position="153"/>
        <end position="163"/>
    </location>
</feature>
<feature type="transmembrane region" description="Helical" evidence="2">
    <location>
        <begin position="12"/>
        <end position="31"/>
    </location>
</feature>
<evidence type="ECO:0000313" key="3">
    <source>
        <dbReference type="EMBL" id="KAK0721205.1"/>
    </source>
</evidence>
<keyword evidence="2" id="KW-0812">Transmembrane</keyword>
<gene>
    <name evidence="3" type="ORF">B0T21DRAFT_351174</name>
</gene>
<organism evidence="3 4">
    <name type="scientific">Apiosordaria backusii</name>
    <dbReference type="NCBI Taxonomy" id="314023"/>
    <lineage>
        <taxon>Eukaryota</taxon>
        <taxon>Fungi</taxon>
        <taxon>Dikarya</taxon>
        <taxon>Ascomycota</taxon>
        <taxon>Pezizomycotina</taxon>
        <taxon>Sordariomycetes</taxon>
        <taxon>Sordariomycetidae</taxon>
        <taxon>Sordariales</taxon>
        <taxon>Lasiosphaeriaceae</taxon>
        <taxon>Apiosordaria</taxon>
    </lineage>
</organism>
<sequence>MSQTIELSTFGIILGSVLGSVVVVSVCVALCHDHAWGLRHCYCVKQRRSKSQKTGTSHGTASHLPLYSASRSDQARVRSFKHERTLRGHRDNQPPIPIAKTPSIPDIENQVSLPPSAHLSGGTNDFRVKENPNPHPRSREDPTRAKKQRRRNEHREGQKTEQG</sequence>
<keyword evidence="4" id="KW-1185">Reference proteome</keyword>
<reference evidence="3" key="1">
    <citation type="submission" date="2023-06" db="EMBL/GenBank/DDBJ databases">
        <title>Genome-scale phylogeny and comparative genomics of the fungal order Sordariales.</title>
        <authorList>
            <consortium name="Lawrence Berkeley National Laboratory"/>
            <person name="Hensen N."/>
            <person name="Bonometti L."/>
            <person name="Westerberg I."/>
            <person name="Brannstrom I.O."/>
            <person name="Guillou S."/>
            <person name="Cros-Aarteil S."/>
            <person name="Calhoun S."/>
            <person name="Haridas S."/>
            <person name="Kuo A."/>
            <person name="Mondo S."/>
            <person name="Pangilinan J."/>
            <person name="Riley R."/>
            <person name="Labutti K."/>
            <person name="Andreopoulos B."/>
            <person name="Lipzen A."/>
            <person name="Chen C."/>
            <person name="Yanf M."/>
            <person name="Daum C."/>
            <person name="Ng V."/>
            <person name="Clum A."/>
            <person name="Steindorff A."/>
            <person name="Ohm R."/>
            <person name="Martin F."/>
            <person name="Silar P."/>
            <person name="Natvig D."/>
            <person name="Lalanne C."/>
            <person name="Gautier V."/>
            <person name="Ament-Velasquez S.L."/>
            <person name="Kruys A."/>
            <person name="Hutchinson M.I."/>
            <person name="Powell A.J."/>
            <person name="Barry K."/>
            <person name="Miller A.N."/>
            <person name="Grigoriev I.V."/>
            <person name="Debuchy R."/>
            <person name="Gladieux P."/>
            <person name="Thoren M.H."/>
            <person name="Johannesson H."/>
        </authorList>
    </citation>
    <scope>NUCLEOTIDE SEQUENCE</scope>
    <source>
        <strain evidence="3">CBS 540.89</strain>
    </source>
</reference>
<keyword evidence="2" id="KW-1133">Transmembrane helix</keyword>
<name>A0AA40DZA9_9PEZI</name>
<evidence type="ECO:0000256" key="1">
    <source>
        <dbReference type="SAM" id="MobiDB-lite"/>
    </source>
</evidence>
<evidence type="ECO:0000256" key="2">
    <source>
        <dbReference type="SAM" id="Phobius"/>
    </source>
</evidence>
<feature type="compositionally biased region" description="Basic and acidic residues" evidence="1">
    <location>
        <begin position="126"/>
        <end position="144"/>
    </location>
</feature>
<dbReference type="Proteomes" id="UP001172159">
    <property type="component" value="Unassembled WGS sequence"/>
</dbReference>
<feature type="region of interest" description="Disordered" evidence="1">
    <location>
        <begin position="50"/>
        <end position="163"/>
    </location>
</feature>
<accession>A0AA40DZA9</accession>
<comment type="caution">
    <text evidence="3">The sequence shown here is derived from an EMBL/GenBank/DDBJ whole genome shotgun (WGS) entry which is preliminary data.</text>
</comment>
<protein>
    <submittedName>
        <fullName evidence="3">Uncharacterized protein</fullName>
    </submittedName>
</protein>
<feature type="compositionally biased region" description="Basic and acidic residues" evidence="1">
    <location>
        <begin position="73"/>
        <end position="92"/>
    </location>
</feature>